<feature type="domain" description="Porin" evidence="11">
    <location>
        <begin position="1"/>
        <end position="313"/>
    </location>
</feature>
<dbReference type="PANTHER" id="PTHR34501">
    <property type="entry name" value="PROTEIN YDDL-RELATED"/>
    <property type="match status" value="1"/>
</dbReference>
<organism evidence="12 13">
    <name type="scientific">Pandoraea communis</name>
    <dbReference type="NCBI Taxonomy" id="2508297"/>
    <lineage>
        <taxon>Bacteria</taxon>
        <taxon>Pseudomonadati</taxon>
        <taxon>Pseudomonadota</taxon>
        <taxon>Betaproteobacteria</taxon>
        <taxon>Burkholderiales</taxon>
        <taxon>Burkholderiaceae</taxon>
        <taxon>Pandoraea</taxon>
    </lineage>
</organism>
<evidence type="ECO:0000256" key="5">
    <source>
        <dbReference type="ARBA" id="ARBA00022692"/>
    </source>
</evidence>
<keyword evidence="5" id="KW-0812">Transmembrane</keyword>
<sequence length="351" mass="37663">MAQSSVSLYGLISAGVGYTSNSGGRNLVSVLNGPEQLPRFGFKGREDLGGGTSAIFTLENGFSITNGTLGQGNRMFGRQAWVGLANQRWGTFTVGRQYDDMSQTLYWSESAVLFSAFGTRIGDTDNIFNTLRFNNSVKYKSADYNGLSLSGTYAFSNATEFSNNSGFSFGVSYVHGPLKVGLAMAQYNRPASASNSSAAVDSSSYGYSSPFTTSLNGSSVQVQRSIALGATYDFGFLAATLGYSNVLFDYIDSTGLRVQNAELTLTHQITPAWLVGAAYIYTVGDYSSNPQVHYNQLNIGTVYSLSKRTDLFLVGIGQWAGGAAKYAQIYSTTASTTRNQFAVTSGIRVKF</sequence>
<keyword evidence="7" id="KW-0406">Ion transport</keyword>
<evidence type="ECO:0000256" key="10">
    <source>
        <dbReference type="ARBA" id="ARBA00023237"/>
    </source>
</evidence>
<dbReference type="CDD" id="cd00342">
    <property type="entry name" value="gram_neg_porins"/>
    <property type="match status" value="1"/>
</dbReference>
<keyword evidence="13" id="KW-1185">Reference proteome</keyword>
<reference evidence="12 13" key="1">
    <citation type="submission" date="2019-08" db="EMBL/GenBank/DDBJ databases">
        <authorList>
            <person name="Peeters C."/>
        </authorList>
    </citation>
    <scope>NUCLEOTIDE SEQUENCE [LARGE SCALE GENOMIC DNA]</scope>
    <source>
        <strain evidence="12 13">LMG 31111</strain>
    </source>
</reference>
<dbReference type="Gene3D" id="2.40.160.10">
    <property type="entry name" value="Porin"/>
    <property type="match status" value="1"/>
</dbReference>
<proteinExistence type="predicted"/>
<accession>A0A5E4UR81</accession>
<evidence type="ECO:0000313" key="13">
    <source>
        <dbReference type="Proteomes" id="UP000383971"/>
    </source>
</evidence>
<keyword evidence="6" id="KW-0732">Signal</keyword>
<keyword evidence="8" id="KW-0626">Porin</keyword>
<dbReference type="GO" id="GO:0046930">
    <property type="term" value="C:pore complex"/>
    <property type="evidence" value="ECO:0007669"/>
    <property type="project" value="UniProtKB-KW"/>
</dbReference>
<evidence type="ECO:0000256" key="3">
    <source>
        <dbReference type="ARBA" id="ARBA00022448"/>
    </source>
</evidence>
<dbReference type="GO" id="GO:0009279">
    <property type="term" value="C:cell outer membrane"/>
    <property type="evidence" value="ECO:0007669"/>
    <property type="project" value="UniProtKB-SubCell"/>
</dbReference>
<dbReference type="InterPro" id="IPR002299">
    <property type="entry name" value="Porin_Neis"/>
</dbReference>
<protein>
    <submittedName>
        <fullName evidence="12">Porin</fullName>
    </submittedName>
</protein>
<keyword evidence="3" id="KW-0813">Transport</keyword>
<dbReference type="InterPro" id="IPR033900">
    <property type="entry name" value="Gram_neg_porin_domain"/>
</dbReference>
<dbReference type="SUPFAM" id="SSF56935">
    <property type="entry name" value="Porins"/>
    <property type="match status" value="1"/>
</dbReference>
<gene>
    <name evidence="12" type="ORF">PCO31111_02231</name>
</gene>
<name>A0A5E4UR81_9BURK</name>
<evidence type="ECO:0000256" key="6">
    <source>
        <dbReference type="ARBA" id="ARBA00022729"/>
    </source>
</evidence>
<evidence type="ECO:0000256" key="4">
    <source>
        <dbReference type="ARBA" id="ARBA00022452"/>
    </source>
</evidence>
<evidence type="ECO:0000256" key="1">
    <source>
        <dbReference type="ARBA" id="ARBA00004571"/>
    </source>
</evidence>
<dbReference type="GO" id="GO:0034220">
    <property type="term" value="P:monoatomic ion transmembrane transport"/>
    <property type="evidence" value="ECO:0007669"/>
    <property type="project" value="InterPro"/>
</dbReference>
<dbReference type="AlphaFoldDB" id="A0A5E4UR81"/>
<evidence type="ECO:0000256" key="2">
    <source>
        <dbReference type="ARBA" id="ARBA00011233"/>
    </source>
</evidence>
<dbReference type="PANTHER" id="PTHR34501:SF9">
    <property type="entry name" value="MAJOR OUTER MEMBRANE PROTEIN P.IA"/>
    <property type="match status" value="1"/>
</dbReference>
<dbReference type="PRINTS" id="PR00182">
    <property type="entry name" value="ECOLNEIPORIN"/>
</dbReference>
<keyword evidence="9" id="KW-0472">Membrane</keyword>
<dbReference type="GO" id="GO:0015288">
    <property type="term" value="F:porin activity"/>
    <property type="evidence" value="ECO:0007669"/>
    <property type="project" value="UniProtKB-KW"/>
</dbReference>
<evidence type="ECO:0000256" key="8">
    <source>
        <dbReference type="ARBA" id="ARBA00023114"/>
    </source>
</evidence>
<evidence type="ECO:0000313" key="12">
    <source>
        <dbReference type="EMBL" id="VVE02478.1"/>
    </source>
</evidence>
<dbReference type="InterPro" id="IPR023614">
    <property type="entry name" value="Porin_dom_sf"/>
</dbReference>
<evidence type="ECO:0000259" key="11">
    <source>
        <dbReference type="Pfam" id="PF13609"/>
    </source>
</evidence>
<evidence type="ECO:0000256" key="7">
    <source>
        <dbReference type="ARBA" id="ARBA00023065"/>
    </source>
</evidence>
<keyword evidence="10" id="KW-0998">Cell outer membrane</keyword>
<dbReference type="EMBL" id="CABPSE010000006">
    <property type="protein sequence ID" value="VVE02478.1"/>
    <property type="molecule type" value="Genomic_DNA"/>
</dbReference>
<dbReference type="InterPro" id="IPR050298">
    <property type="entry name" value="Gram-neg_bact_OMP"/>
</dbReference>
<dbReference type="PRINTS" id="PR00184">
    <property type="entry name" value="NEISSPPORIN"/>
</dbReference>
<keyword evidence="4" id="KW-1134">Transmembrane beta strand</keyword>
<dbReference type="InterPro" id="IPR001702">
    <property type="entry name" value="Porin_Gram-ve"/>
</dbReference>
<evidence type="ECO:0000256" key="9">
    <source>
        <dbReference type="ARBA" id="ARBA00023136"/>
    </source>
</evidence>
<dbReference type="Proteomes" id="UP000383971">
    <property type="component" value="Unassembled WGS sequence"/>
</dbReference>
<comment type="subunit">
    <text evidence="2">Homotrimer.</text>
</comment>
<dbReference type="Pfam" id="PF13609">
    <property type="entry name" value="Porin_4"/>
    <property type="match status" value="1"/>
</dbReference>
<comment type="subcellular location">
    <subcellularLocation>
        <location evidence="1">Cell outer membrane</location>
        <topology evidence="1">Multi-pass membrane protein</topology>
    </subcellularLocation>
</comment>